<dbReference type="Gramene" id="A02p40260.2_BraZ1">
    <property type="protein sequence ID" value="A02p40260.2_BraZ1.CDS"/>
    <property type="gene ID" value="A02g40260.2_BraZ1"/>
</dbReference>
<dbReference type="AlphaFoldDB" id="A0A8D9HB72"/>
<sequence>MWLWDLDPGISGAIWNGQDLRLQDMRGGLGIVDGNLDFGIFRRTQGIERIRVMMGDQCFWIFTDQVEIGDSGIRLLDLGDLSITNNNTRFWIVEHNDSKSHLGTIWS</sequence>
<proteinExistence type="predicted"/>
<accession>A0A8D9HB72</accession>
<organism evidence="1 2">
    <name type="scientific">Brassica campestris</name>
    <name type="common">Field mustard</name>
    <dbReference type="NCBI Taxonomy" id="3711"/>
    <lineage>
        <taxon>Eukaryota</taxon>
        <taxon>Viridiplantae</taxon>
        <taxon>Streptophyta</taxon>
        <taxon>Embryophyta</taxon>
        <taxon>Tracheophyta</taxon>
        <taxon>Spermatophyta</taxon>
        <taxon>Magnoliopsida</taxon>
        <taxon>eudicotyledons</taxon>
        <taxon>Gunneridae</taxon>
        <taxon>Pentapetalae</taxon>
        <taxon>rosids</taxon>
        <taxon>malvids</taxon>
        <taxon>Brassicales</taxon>
        <taxon>Brassicaceae</taxon>
        <taxon>Brassiceae</taxon>
        <taxon>Brassica</taxon>
    </lineage>
</organism>
<protein>
    <submittedName>
        <fullName evidence="1">Uncharacterized protein</fullName>
    </submittedName>
</protein>
<dbReference type="Proteomes" id="UP000694005">
    <property type="component" value="Chromosome A02"/>
</dbReference>
<gene>
    <name evidence="1" type="ORF">BRAPAZ1V2_A02P40260.2</name>
</gene>
<evidence type="ECO:0000313" key="2">
    <source>
        <dbReference type="Proteomes" id="UP000694005"/>
    </source>
</evidence>
<dbReference type="EMBL" id="LS974618">
    <property type="protein sequence ID" value="CAG7895074.1"/>
    <property type="molecule type" value="Genomic_DNA"/>
</dbReference>
<evidence type="ECO:0000313" key="1">
    <source>
        <dbReference type="EMBL" id="CAG7895074.1"/>
    </source>
</evidence>
<reference evidence="1 2" key="1">
    <citation type="submission" date="2021-07" db="EMBL/GenBank/DDBJ databases">
        <authorList>
            <consortium name="Genoscope - CEA"/>
            <person name="William W."/>
        </authorList>
    </citation>
    <scope>NUCLEOTIDE SEQUENCE [LARGE SCALE GENOMIC DNA]</scope>
</reference>
<name>A0A8D9HB72_BRACM</name>